<evidence type="ECO:0000256" key="4">
    <source>
        <dbReference type="SAM" id="MobiDB-lite"/>
    </source>
</evidence>
<dbReference type="GO" id="GO:0016020">
    <property type="term" value="C:membrane"/>
    <property type="evidence" value="ECO:0007669"/>
    <property type="project" value="TreeGrafter"/>
</dbReference>
<gene>
    <name evidence="5" type="ORF">Ocin01_13403</name>
</gene>
<reference evidence="5 6" key="1">
    <citation type="journal article" date="2016" name="Genome Biol. Evol.">
        <title>Gene Family Evolution Reflects Adaptation to Soil Environmental Stressors in the Genome of the Collembolan Orchesella cincta.</title>
        <authorList>
            <person name="Faddeeva-Vakhrusheva A."/>
            <person name="Derks M.F."/>
            <person name="Anvar S.Y."/>
            <person name="Agamennone V."/>
            <person name="Suring W."/>
            <person name="Smit S."/>
            <person name="van Straalen N.M."/>
            <person name="Roelofs D."/>
        </authorList>
    </citation>
    <scope>NUCLEOTIDE SEQUENCE [LARGE SCALE GENOMIC DNA]</scope>
    <source>
        <tissue evidence="5">Mixed pool</tissue>
    </source>
</reference>
<dbReference type="GO" id="GO:0072380">
    <property type="term" value="C:TRC complex"/>
    <property type="evidence" value="ECO:0007669"/>
    <property type="project" value="TreeGrafter"/>
</dbReference>
<keyword evidence="1" id="KW-0677">Repeat</keyword>
<evidence type="ECO:0000256" key="2">
    <source>
        <dbReference type="ARBA" id="ARBA00022803"/>
    </source>
</evidence>
<keyword evidence="2 3" id="KW-0802">TPR repeat</keyword>
<dbReference type="SUPFAM" id="SSF48452">
    <property type="entry name" value="TPR-like"/>
    <property type="match status" value="1"/>
</dbReference>
<dbReference type="Gene3D" id="1.25.40.10">
    <property type="entry name" value="Tetratricopeptide repeat domain"/>
    <property type="match status" value="1"/>
</dbReference>
<dbReference type="STRING" id="48709.A0A1D2MJT9"/>
<feature type="region of interest" description="Disordered" evidence="4">
    <location>
        <begin position="297"/>
        <end position="323"/>
    </location>
</feature>
<sequence length="323" mass="34440">MDKQLSKPVASKGFMELLVEENIKAFESSPELGPEVAIQCLEKVFEKLVVNQAGGDVPGSASGIGSIHWEMMQWSSPGEASDGDKAAAEVLKTKGNDAMARSKAMKGLDCYTKAIALDGNNPVYFCNRSAAYIKLEKFEEARRDCQIAIQLQPSYAKAYGRMGLAYSSQNKHVDAILCYRSALELDPENETYTKNLKVAQQMMVQDIPSATAQATVSPNLEGLLRNQNLVNAASQMLQDPNVMQLMQNLMRGNQGGDAGGGGAGGMESLVQIGQAIAQRFGNSNGNLLDQLAGLGASVGRGANQPANGQPENEDSSGEDRGSN</sequence>
<dbReference type="PANTHER" id="PTHR45831:SF2">
    <property type="entry name" value="LD24721P"/>
    <property type="match status" value="1"/>
</dbReference>
<dbReference type="InterPro" id="IPR047150">
    <property type="entry name" value="SGT"/>
</dbReference>
<dbReference type="Proteomes" id="UP000094527">
    <property type="component" value="Unassembled WGS sequence"/>
</dbReference>
<dbReference type="InterPro" id="IPR011990">
    <property type="entry name" value="TPR-like_helical_dom_sf"/>
</dbReference>
<dbReference type="SMART" id="SM00028">
    <property type="entry name" value="TPR"/>
    <property type="match status" value="3"/>
</dbReference>
<dbReference type="InterPro" id="IPR019734">
    <property type="entry name" value="TPR_rpt"/>
</dbReference>
<dbReference type="Pfam" id="PF00515">
    <property type="entry name" value="TPR_1"/>
    <property type="match status" value="1"/>
</dbReference>
<dbReference type="EMBL" id="LJIJ01001031">
    <property type="protein sequence ID" value="ODM93279.1"/>
    <property type="molecule type" value="Genomic_DNA"/>
</dbReference>
<proteinExistence type="predicted"/>
<evidence type="ECO:0000313" key="5">
    <source>
        <dbReference type="EMBL" id="ODM93279.1"/>
    </source>
</evidence>
<name>A0A1D2MJT9_ORCCI</name>
<dbReference type="GO" id="GO:0006620">
    <property type="term" value="P:post-translational protein targeting to endoplasmic reticulum membrane"/>
    <property type="evidence" value="ECO:0007669"/>
    <property type="project" value="TreeGrafter"/>
</dbReference>
<dbReference type="PANTHER" id="PTHR45831">
    <property type="entry name" value="LD24721P"/>
    <property type="match status" value="1"/>
</dbReference>
<feature type="repeat" description="TPR" evidence="3">
    <location>
        <begin position="156"/>
        <end position="189"/>
    </location>
</feature>
<evidence type="ECO:0000256" key="3">
    <source>
        <dbReference type="PROSITE-ProRule" id="PRU00339"/>
    </source>
</evidence>
<evidence type="ECO:0000256" key="1">
    <source>
        <dbReference type="ARBA" id="ARBA00022737"/>
    </source>
</evidence>
<comment type="caution">
    <text evidence="5">The sequence shown here is derived from an EMBL/GenBank/DDBJ whole genome shotgun (WGS) entry which is preliminary data.</text>
</comment>
<protein>
    <submittedName>
        <fullName evidence="5">Small glutamine-rich tetratricopeptide repeat-containing protein beta</fullName>
    </submittedName>
</protein>
<dbReference type="AlphaFoldDB" id="A0A1D2MJT9"/>
<dbReference type="PROSITE" id="PS50005">
    <property type="entry name" value="TPR"/>
    <property type="match status" value="1"/>
</dbReference>
<evidence type="ECO:0000313" key="6">
    <source>
        <dbReference type="Proteomes" id="UP000094527"/>
    </source>
</evidence>
<dbReference type="GO" id="GO:0060090">
    <property type="term" value="F:molecular adaptor activity"/>
    <property type="evidence" value="ECO:0007669"/>
    <property type="project" value="TreeGrafter"/>
</dbReference>
<organism evidence="5 6">
    <name type="scientific">Orchesella cincta</name>
    <name type="common">Springtail</name>
    <name type="synonym">Podura cincta</name>
    <dbReference type="NCBI Taxonomy" id="48709"/>
    <lineage>
        <taxon>Eukaryota</taxon>
        <taxon>Metazoa</taxon>
        <taxon>Ecdysozoa</taxon>
        <taxon>Arthropoda</taxon>
        <taxon>Hexapoda</taxon>
        <taxon>Collembola</taxon>
        <taxon>Entomobryomorpha</taxon>
        <taxon>Entomobryoidea</taxon>
        <taxon>Orchesellidae</taxon>
        <taxon>Orchesellinae</taxon>
        <taxon>Orchesella</taxon>
    </lineage>
</organism>
<accession>A0A1D2MJT9</accession>
<dbReference type="OrthoDB" id="2335338at2759"/>
<keyword evidence="6" id="KW-1185">Reference proteome</keyword>
<dbReference type="PROSITE" id="PS50293">
    <property type="entry name" value="TPR_REGION"/>
    <property type="match status" value="1"/>
</dbReference>